<evidence type="ECO:0000313" key="1">
    <source>
        <dbReference type="EMBL" id="CEK86090.1"/>
    </source>
</evidence>
<reference evidence="1" key="1">
    <citation type="submission" date="2014-12" db="EMBL/GenBank/DDBJ databases">
        <title>Insight into the proteome of Arion vulgaris.</title>
        <authorList>
            <person name="Aradska J."/>
            <person name="Bulat T."/>
            <person name="Smidak R."/>
            <person name="Sarate P."/>
            <person name="Gangsoo J."/>
            <person name="Sialana F."/>
            <person name="Bilban M."/>
            <person name="Lubec G."/>
        </authorList>
    </citation>
    <scope>NUCLEOTIDE SEQUENCE</scope>
    <source>
        <tissue evidence="1">Skin</tissue>
    </source>
</reference>
<sequence>KETIQSTFSNLGGNMRSLEVAKNYGCLQVYVEWNAKFVNNILQLMSTLKENGITIMDQIYTVQTKPCELSASAVDECPENPKGMFG</sequence>
<name>A0A0B7B1V5_9EUPU</name>
<accession>A0A0B7B1V5</accession>
<organism evidence="1">
    <name type="scientific">Arion vulgaris</name>
    <dbReference type="NCBI Taxonomy" id="1028688"/>
    <lineage>
        <taxon>Eukaryota</taxon>
        <taxon>Metazoa</taxon>
        <taxon>Spiralia</taxon>
        <taxon>Lophotrochozoa</taxon>
        <taxon>Mollusca</taxon>
        <taxon>Gastropoda</taxon>
        <taxon>Heterobranchia</taxon>
        <taxon>Euthyneura</taxon>
        <taxon>Panpulmonata</taxon>
        <taxon>Eupulmonata</taxon>
        <taxon>Stylommatophora</taxon>
        <taxon>Helicina</taxon>
        <taxon>Arionoidea</taxon>
        <taxon>Arionidae</taxon>
        <taxon>Arion</taxon>
    </lineage>
</organism>
<protein>
    <submittedName>
        <fullName evidence="1">Uncharacterized protein</fullName>
    </submittedName>
</protein>
<feature type="non-terminal residue" evidence="1">
    <location>
        <position position="86"/>
    </location>
</feature>
<dbReference type="AlphaFoldDB" id="A0A0B7B1V5"/>
<feature type="non-terminal residue" evidence="1">
    <location>
        <position position="1"/>
    </location>
</feature>
<dbReference type="EMBL" id="HACG01039225">
    <property type="protein sequence ID" value="CEK86090.1"/>
    <property type="molecule type" value="Transcribed_RNA"/>
</dbReference>
<proteinExistence type="predicted"/>
<gene>
    <name evidence="1" type="primary">ORF151735</name>
</gene>